<evidence type="ECO:0000313" key="4">
    <source>
        <dbReference type="EMBL" id="RUQ30162.1"/>
    </source>
</evidence>
<comment type="caution">
    <text evidence="4">The sequence shown here is derived from an EMBL/GenBank/DDBJ whole genome shotgun (WGS) entry which is preliminary data.</text>
</comment>
<reference evidence="4 5" key="1">
    <citation type="submission" date="2018-12" db="EMBL/GenBank/DDBJ databases">
        <title>Bacillus chawlae sp. nov., Bacillus glennii sp. nov., and Bacillus saganii sp. nov. Isolated from the Vehicle Assembly Building at Kennedy Space Center where the Viking Spacecraft were Assembled.</title>
        <authorList>
            <person name="Seuylemezian A."/>
            <person name="Vaishampayan P."/>
        </authorList>
    </citation>
    <scope>NUCLEOTIDE SEQUENCE [LARGE SCALE GENOMIC DNA]</scope>
    <source>
        <strain evidence="4 5">L5</strain>
    </source>
</reference>
<evidence type="ECO:0000313" key="5">
    <source>
        <dbReference type="Proteomes" id="UP000267430"/>
    </source>
</evidence>
<evidence type="ECO:0000259" key="3">
    <source>
        <dbReference type="SMART" id="SM00903"/>
    </source>
</evidence>
<keyword evidence="5" id="KW-1185">Reference proteome</keyword>
<name>A0A3S1B7Y0_9BACI</name>
<dbReference type="InterPro" id="IPR050268">
    <property type="entry name" value="NADH-dep_flavin_reductase"/>
</dbReference>
<dbReference type="GO" id="GO:0010181">
    <property type="term" value="F:FMN binding"/>
    <property type="evidence" value="ECO:0007669"/>
    <property type="project" value="InterPro"/>
</dbReference>
<dbReference type="PANTHER" id="PTHR30466:SF11">
    <property type="entry name" value="FLAVIN-DEPENDENT MONOOXYGENASE, REDUCTASE SUBUNIT HSAB"/>
    <property type="match status" value="1"/>
</dbReference>
<proteinExistence type="inferred from homology"/>
<dbReference type="InterPro" id="IPR002563">
    <property type="entry name" value="Flavin_Rdtase-like_dom"/>
</dbReference>
<dbReference type="PANTHER" id="PTHR30466">
    <property type="entry name" value="FLAVIN REDUCTASE"/>
    <property type="match status" value="1"/>
</dbReference>
<accession>A0A3S1B7Y0</accession>
<protein>
    <submittedName>
        <fullName evidence="4">Flavin reductase</fullName>
    </submittedName>
</protein>
<evidence type="ECO:0000256" key="1">
    <source>
        <dbReference type="ARBA" id="ARBA00008898"/>
    </source>
</evidence>
<evidence type="ECO:0000256" key="2">
    <source>
        <dbReference type="ARBA" id="ARBA00023002"/>
    </source>
</evidence>
<sequence>MFFIQVRGEIMQQVTDLFKESMGRLATGVTVVTSEVDGRPWGVTVSACCSISMEPPLLLISLFTKNASTEAITEQQRFGVSILSNDQTNVAKAGAKPGTAKFFEEFTDFDHDGKTHRVKDALAHVHCKVDNVVVAGDHTIFIGLVEHVTVSEMKQPLLHFHRQFGSFIDELETAVK</sequence>
<dbReference type="EMBL" id="RYZZ01000007">
    <property type="protein sequence ID" value="RUQ30162.1"/>
    <property type="molecule type" value="Genomic_DNA"/>
</dbReference>
<comment type="similarity">
    <text evidence="1">Belongs to the non-flavoprotein flavin reductase family.</text>
</comment>
<dbReference type="GO" id="GO:0042602">
    <property type="term" value="F:riboflavin reductase (NADPH) activity"/>
    <property type="evidence" value="ECO:0007669"/>
    <property type="project" value="TreeGrafter"/>
</dbReference>
<dbReference type="Pfam" id="PF01613">
    <property type="entry name" value="Flavin_Reduct"/>
    <property type="match status" value="1"/>
</dbReference>
<dbReference type="OrthoDB" id="9792858at2"/>
<dbReference type="Gene3D" id="2.30.110.10">
    <property type="entry name" value="Electron Transport, Fmn-binding Protein, Chain A"/>
    <property type="match status" value="1"/>
</dbReference>
<gene>
    <name evidence="4" type="ORF">ELQ35_07385</name>
</gene>
<dbReference type="SUPFAM" id="SSF50475">
    <property type="entry name" value="FMN-binding split barrel"/>
    <property type="match status" value="1"/>
</dbReference>
<feature type="domain" description="Flavin reductase like" evidence="3">
    <location>
        <begin position="22"/>
        <end position="166"/>
    </location>
</feature>
<dbReference type="InterPro" id="IPR012349">
    <property type="entry name" value="Split_barrel_FMN-bd"/>
</dbReference>
<dbReference type="SMART" id="SM00903">
    <property type="entry name" value="Flavin_Reduct"/>
    <property type="match status" value="1"/>
</dbReference>
<organism evidence="4 5">
    <name type="scientific">Peribacillus cavernae</name>
    <dbReference type="NCBI Taxonomy" id="1674310"/>
    <lineage>
        <taxon>Bacteria</taxon>
        <taxon>Bacillati</taxon>
        <taxon>Bacillota</taxon>
        <taxon>Bacilli</taxon>
        <taxon>Bacillales</taxon>
        <taxon>Bacillaceae</taxon>
        <taxon>Peribacillus</taxon>
    </lineage>
</organism>
<dbReference type="AlphaFoldDB" id="A0A3S1B7Y0"/>
<keyword evidence="2" id="KW-0560">Oxidoreductase</keyword>
<dbReference type="Proteomes" id="UP000267430">
    <property type="component" value="Unassembled WGS sequence"/>
</dbReference>